<dbReference type="RefSeq" id="WP_046496973.1">
    <property type="nucleotide sequence ID" value="NZ_CGIH01000026.1"/>
</dbReference>
<reference evidence="2 3" key="1">
    <citation type="submission" date="2015-03" db="EMBL/GenBank/DDBJ databases">
        <authorList>
            <person name="Murphy D."/>
        </authorList>
    </citation>
    <scope>NUCLEOTIDE SEQUENCE [LARGE SCALE GENOMIC DNA]</scope>
    <source>
        <strain evidence="2 3">OL-4</strain>
    </source>
</reference>
<dbReference type="NCBIfam" id="TIGR02764">
    <property type="entry name" value="spore_ybaN_pdaB"/>
    <property type="match status" value="1"/>
</dbReference>
<dbReference type="Gene3D" id="3.20.20.370">
    <property type="entry name" value="Glycoside hydrolase/deacetylase"/>
    <property type="match status" value="1"/>
</dbReference>
<organism evidence="2 3">
    <name type="scientific">Syntrophomonas zehnderi OL-4</name>
    <dbReference type="NCBI Taxonomy" id="690567"/>
    <lineage>
        <taxon>Bacteria</taxon>
        <taxon>Bacillati</taxon>
        <taxon>Bacillota</taxon>
        <taxon>Clostridia</taxon>
        <taxon>Eubacteriales</taxon>
        <taxon>Syntrophomonadaceae</taxon>
        <taxon>Syntrophomonas</taxon>
    </lineage>
</organism>
<evidence type="ECO:0000313" key="3">
    <source>
        <dbReference type="Proteomes" id="UP000045545"/>
    </source>
</evidence>
<dbReference type="Proteomes" id="UP000045545">
    <property type="component" value="Unassembled WGS sequence"/>
</dbReference>
<dbReference type="STRING" id="690567.1403"/>
<dbReference type="SUPFAM" id="SSF88713">
    <property type="entry name" value="Glycoside hydrolase/deacetylase"/>
    <property type="match status" value="1"/>
</dbReference>
<protein>
    <submittedName>
        <fullName evidence="2">Sporulation polysaccharide deacetylase, PdaB</fullName>
    </submittedName>
</protein>
<evidence type="ECO:0000313" key="2">
    <source>
        <dbReference type="EMBL" id="CFX53357.1"/>
    </source>
</evidence>
<dbReference type="OrthoDB" id="9806342at2"/>
<dbReference type="InterPro" id="IPR011330">
    <property type="entry name" value="Glyco_hydro/deAcase_b/a-brl"/>
</dbReference>
<dbReference type="PANTHER" id="PTHR10587">
    <property type="entry name" value="GLYCOSYL TRANSFERASE-RELATED"/>
    <property type="match status" value="1"/>
</dbReference>
<dbReference type="Pfam" id="PF01522">
    <property type="entry name" value="Polysacc_deac_1"/>
    <property type="match status" value="1"/>
</dbReference>
<evidence type="ECO:0000259" key="1">
    <source>
        <dbReference type="PROSITE" id="PS51677"/>
    </source>
</evidence>
<accession>A0A0E4GAL9</accession>
<feature type="domain" description="NodB homology" evidence="1">
    <location>
        <begin position="51"/>
        <end position="230"/>
    </location>
</feature>
<gene>
    <name evidence="2" type="ORF">1403</name>
</gene>
<dbReference type="AlphaFoldDB" id="A0A0E4GAL9"/>
<dbReference type="EMBL" id="CGIH01000026">
    <property type="protein sequence ID" value="CFX53357.1"/>
    <property type="molecule type" value="Genomic_DNA"/>
</dbReference>
<dbReference type="InterPro" id="IPR002509">
    <property type="entry name" value="NODB_dom"/>
</dbReference>
<keyword evidence="3" id="KW-1185">Reference proteome</keyword>
<dbReference type="InterPro" id="IPR014132">
    <property type="entry name" value="PdaB-like"/>
</dbReference>
<sequence>MPRIFGFYQLNRRTKLAIVAVLAALLVTSSVVYVQAYHKLKPIYQIETDKKAVALTFDISWGNNTPAPVIDILKENNIKCTFFLSGPWVKQYPEIPKRIKAEGHEIASHGYRHINLSKLSKSEIKDEIMKAHNNIKEVTGVNAKLIRTPNGDYNDQVIAAAHEINYEVIQWSVDSLDWMNPGVATITERVSKKVHPGAIILMHASDTCKQTVEALPGVIKELKDQGYEFKTVSELSKLNAKK</sequence>
<dbReference type="PANTHER" id="PTHR10587:SF128">
    <property type="entry name" value="POLYSACCHARIDE DEACETYLASE PDAB-RELATED"/>
    <property type="match status" value="1"/>
</dbReference>
<proteinExistence type="predicted"/>
<dbReference type="PROSITE" id="PS51677">
    <property type="entry name" value="NODB"/>
    <property type="match status" value="1"/>
</dbReference>
<name>A0A0E4GAL9_9FIRM</name>
<dbReference type="GO" id="GO:0005975">
    <property type="term" value="P:carbohydrate metabolic process"/>
    <property type="evidence" value="ECO:0007669"/>
    <property type="project" value="InterPro"/>
</dbReference>
<dbReference type="InterPro" id="IPR050248">
    <property type="entry name" value="Polysacc_deacetylase_ArnD"/>
</dbReference>
<dbReference type="GO" id="GO:0016810">
    <property type="term" value="F:hydrolase activity, acting on carbon-nitrogen (but not peptide) bonds"/>
    <property type="evidence" value="ECO:0007669"/>
    <property type="project" value="InterPro"/>
</dbReference>
<dbReference type="GO" id="GO:0016020">
    <property type="term" value="C:membrane"/>
    <property type="evidence" value="ECO:0007669"/>
    <property type="project" value="TreeGrafter"/>
</dbReference>